<gene>
    <name evidence="2" type="ORF">ESB00_02550</name>
</gene>
<protein>
    <submittedName>
        <fullName evidence="2">DUF4253 domain-containing protein</fullName>
    </submittedName>
</protein>
<dbReference type="AlphaFoldDB" id="A0A4Q1C7A9"/>
<dbReference type="Proteomes" id="UP000290218">
    <property type="component" value="Unassembled WGS sequence"/>
</dbReference>
<accession>A0A4Q1C7A9</accession>
<dbReference type="EMBL" id="SDHX01000001">
    <property type="protein sequence ID" value="RXK54797.1"/>
    <property type="molecule type" value="Genomic_DNA"/>
</dbReference>
<comment type="caution">
    <text evidence="2">The sequence shown here is derived from an EMBL/GenBank/DDBJ whole genome shotgun (WGS) entry which is preliminary data.</text>
</comment>
<sequence length="225" mass="25142">MFEQPFLIKASARVFRHHFALLLLFVTCANGRASLSSDEEVLVKGLGFDPVAMNSVKALGSSLERLMGRSVDFQRVPAAGVVLLTKPNEGHTVLIAVRRVLAGSSYSAYLNEQAFGHGPDRVAIMKTSDPYAYLAVVRTDGVNYDIDHAQVIARYRELTKRYGLLLVGAGQDWLEAKFSRQPEDWKVFAKEVYAFCPDIVDQGTGTVEALAHEMRRTNTLYLWWD</sequence>
<name>A0A4Q1C7A9_9BACT</name>
<dbReference type="InterPro" id="IPR025349">
    <property type="entry name" value="DUF4253"/>
</dbReference>
<organism evidence="2 3">
    <name type="scientific">Oleiharenicola lentus</name>
    <dbReference type="NCBI Taxonomy" id="2508720"/>
    <lineage>
        <taxon>Bacteria</taxon>
        <taxon>Pseudomonadati</taxon>
        <taxon>Verrucomicrobiota</taxon>
        <taxon>Opitutia</taxon>
        <taxon>Opitutales</taxon>
        <taxon>Opitutaceae</taxon>
        <taxon>Oleiharenicola</taxon>
    </lineage>
</organism>
<dbReference type="Pfam" id="PF14062">
    <property type="entry name" value="DUF4253"/>
    <property type="match status" value="1"/>
</dbReference>
<evidence type="ECO:0000313" key="3">
    <source>
        <dbReference type="Proteomes" id="UP000290218"/>
    </source>
</evidence>
<evidence type="ECO:0000259" key="1">
    <source>
        <dbReference type="Pfam" id="PF14062"/>
    </source>
</evidence>
<evidence type="ECO:0000313" key="2">
    <source>
        <dbReference type="EMBL" id="RXK54797.1"/>
    </source>
</evidence>
<keyword evidence="3" id="KW-1185">Reference proteome</keyword>
<reference evidence="2 3" key="1">
    <citation type="submission" date="2019-01" db="EMBL/GenBank/DDBJ databases">
        <title>Lacunisphaera sp. strain TWA-58.</title>
        <authorList>
            <person name="Chen W.-M."/>
        </authorList>
    </citation>
    <scope>NUCLEOTIDE SEQUENCE [LARGE SCALE GENOMIC DNA]</scope>
    <source>
        <strain evidence="2 3">TWA-58</strain>
    </source>
</reference>
<feature type="domain" description="DUF4253" evidence="1">
    <location>
        <begin position="122"/>
        <end position="225"/>
    </location>
</feature>
<dbReference type="OrthoDB" id="4827574at2"/>
<proteinExistence type="predicted"/>